<evidence type="ECO:0008006" key="4">
    <source>
        <dbReference type="Google" id="ProtNLM"/>
    </source>
</evidence>
<proteinExistence type="predicted"/>
<name>A0A239E695_9PSED</name>
<gene>
    <name evidence="2" type="ORF">SAMN05444352_10790</name>
</gene>
<dbReference type="RefSeq" id="WP_042125667.1">
    <property type="nucleotide sequence ID" value="NZ_FZOL01000007.1"/>
</dbReference>
<evidence type="ECO:0000313" key="3">
    <source>
        <dbReference type="Proteomes" id="UP000198407"/>
    </source>
</evidence>
<dbReference type="Gene3D" id="2.50.20.10">
    <property type="entry name" value="Lipoprotein localisation LolA/LolB/LppX"/>
    <property type="match status" value="1"/>
</dbReference>
<reference evidence="3" key="1">
    <citation type="submission" date="2017-06" db="EMBL/GenBank/DDBJ databases">
        <authorList>
            <person name="Varghese N."/>
            <person name="Submissions S."/>
        </authorList>
    </citation>
    <scope>NUCLEOTIDE SEQUENCE [LARGE SCALE GENOMIC DNA]</scope>
    <source>
        <strain evidence="3">DSM 22348</strain>
    </source>
</reference>
<keyword evidence="1" id="KW-0732">Signal</keyword>
<evidence type="ECO:0000256" key="1">
    <source>
        <dbReference type="SAM" id="SignalP"/>
    </source>
</evidence>
<dbReference type="InterPro" id="IPR010752">
    <property type="entry name" value="DUF1329"/>
</dbReference>
<feature type="signal peptide" evidence="1">
    <location>
        <begin position="1"/>
        <end position="24"/>
    </location>
</feature>
<dbReference type="AlphaFoldDB" id="A0A239E695"/>
<organism evidence="2 3">
    <name type="scientific">Pseudomonas japonica</name>
    <dbReference type="NCBI Taxonomy" id="256466"/>
    <lineage>
        <taxon>Bacteria</taxon>
        <taxon>Pseudomonadati</taxon>
        <taxon>Pseudomonadota</taxon>
        <taxon>Gammaproteobacteria</taxon>
        <taxon>Pseudomonadales</taxon>
        <taxon>Pseudomonadaceae</taxon>
        <taxon>Pseudomonas</taxon>
    </lineage>
</organism>
<dbReference type="Proteomes" id="UP000198407">
    <property type="component" value="Unassembled WGS sequence"/>
</dbReference>
<accession>A0A239E695</accession>
<dbReference type="EMBL" id="FZOL01000007">
    <property type="protein sequence ID" value="SNS39404.1"/>
    <property type="molecule type" value="Genomic_DNA"/>
</dbReference>
<protein>
    <recommendedName>
        <fullName evidence="4">Periplasmic nitrate reductase subunit NapB</fullName>
    </recommendedName>
</protein>
<dbReference type="OrthoDB" id="178023at2"/>
<sequence length="455" mass="50944">MINTSTRARLFALSFSLACQSTFAAVSPEQVGQLGSSLTPLGAEMAGNAAGTIPAWTGGLPKDVGTLSATGFLSNPFGNEKPLFTITAQNLAQYQDHLTPGQVAMFKRYPDTYKIPVYTTHRTANAPDAVYQAARENAARTLMVDGGNGLENFSTAVPFPIPQNGLEVVWNHITRYRGGSARRTHVQATPLANGDFVPVYFKQQFTFRDRVTDYDPAHPGNVLFYYKQLVTAPARQAGDVILVHETLNQVQEPRMAWIYNAGQRRVRRAPQVAYDGPYPASEGQRVADNQDMYNGAPDRYDWKLVGKREIYIPYNSFKLDAPDLKYTDIVKPGHINADLTRYELHRVWQVEATLKPGERHIYAKRVFFVDEDSWQIALADHYDARGTLWRTAEGHLEPMYDRQIAWLGTETLYDLVSGRYLVAGMRNEEKQPIEFGFTSSTAEYTAAALRSTGIR</sequence>
<dbReference type="STRING" id="1215104.GCA_000730585_02429"/>
<dbReference type="CDD" id="cd16329">
    <property type="entry name" value="LolA_like"/>
    <property type="match status" value="1"/>
</dbReference>
<dbReference type="Pfam" id="PF07044">
    <property type="entry name" value="DUF1329"/>
    <property type="match status" value="1"/>
</dbReference>
<keyword evidence="3" id="KW-1185">Reference proteome</keyword>
<feature type="chain" id="PRO_5011223505" description="Periplasmic nitrate reductase subunit NapB" evidence="1">
    <location>
        <begin position="25"/>
        <end position="455"/>
    </location>
</feature>
<evidence type="ECO:0000313" key="2">
    <source>
        <dbReference type="EMBL" id="SNS39404.1"/>
    </source>
</evidence>